<sequence>MAHVQVAQRGEQRHRQAVADLGVIGADHAHELFQQQSLVAELPFQVLAVADGEVDLAAAQVLRHRRVFAGDHVQLDAGGGACEVVQQPREDHRVAVVAHGQAETVLGVSVVEQPLLGECMADQRERLADGAGELTRPRRRGHTAGLAYEQGVMEELAQAVECVAGRGLAHLQACCRAGDAALLEHGVEDDQQVEIHSPEIH</sequence>
<organism evidence="1">
    <name type="scientific">uncultured organism</name>
    <dbReference type="NCBI Taxonomy" id="155900"/>
    <lineage>
        <taxon>unclassified sequences</taxon>
        <taxon>environmental samples</taxon>
    </lineage>
</organism>
<gene>
    <name evidence="1" type="ORF">KBTEX_04365</name>
</gene>
<protein>
    <submittedName>
        <fullName evidence="1">Uncharacterized protein</fullName>
    </submittedName>
</protein>
<dbReference type="AlphaFoldDB" id="A0A5B8RLT9"/>
<reference evidence="1" key="1">
    <citation type="submission" date="2019-06" db="EMBL/GenBank/DDBJ databases">
        <authorList>
            <person name="Murdoch R.W."/>
            <person name="Fathepure B."/>
        </authorList>
    </citation>
    <scope>NUCLEOTIDE SEQUENCE</scope>
</reference>
<dbReference type="EMBL" id="MN079581">
    <property type="protein sequence ID" value="QEA07997.1"/>
    <property type="molecule type" value="Genomic_DNA"/>
</dbReference>
<dbReference type="AntiFam" id="ANF00093">
    <property type="entry name" value="Shadow ORF (opposite nagR)"/>
</dbReference>
<accession>A0A5B8RLT9</accession>
<proteinExistence type="predicted"/>
<name>A0A5B8RLT9_9ZZZZ</name>
<evidence type="ECO:0000313" key="1">
    <source>
        <dbReference type="EMBL" id="QEA07997.1"/>
    </source>
</evidence>